<accession>A0A2S7XLS6</accession>
<gene>
    <name evidence="1" type="ORF">CXB77_18890</name>
</gene>
<sequence>MIRDKRLYRAQCKTFEDYCQERFGITRVHADRRISFAGLIENLKPMGFKNLPARERQARPLTALPTPELQAEAWSNAQSAAGKDQPSAKEVDALGYTSFEDYCQERFGITRRHVDRAISFVSLIEDLVPRGTKPIPATEYQARHVDRAISFVSLIENLKPIGFKNLPATERQARPLIAKITCSKSAAYST</sequence>
<evidence type="ECO:0000313" key="2">
    <source>
        <dbReference type="Proteomes" id="UP000239936"/>
    </source>
</evidence>
<reference evidence="1 2" key="1">
    <citation type="submission" date="2018-01" db="EMBL/GenBank/DDBJ databases">
        <title>The complete genome sequence of Chromatium okenii LaCa, a purple sulfur bacterium with a turbulent life.</title>
        <authorList>
            <person name="Luedin S.M."/>
            <person name="Liechti N."/>
            <person name="Storelli N."/>
            <person name="Danza F."/>
            <person name="Wittwer M."/>
            <person name="Pothier J.F."/>
            <person name="Tonolla M.A."/>
        </authorList>
    </citation>
    <scope>NUCLEOTIDE SEQUENCE [LARGE SCALE GENOMIC DNA]</scope>
    <source>
        <strain evidence="1 2">LaCa</strain>
    </source>
</reference>
<keyword evidence="2" id="KW-1185">Reference proteome</keyword>
<dbReference type="EMBL" id="PPGH01000045">
    <property type="protein sequence ID" value="PQJ94697.1"/>
    <property type="molecule type" value="Genomic_DNA"/>
</dbReference>
<name>A0A2S7XLS6_9GAMM</name>
<dbReference type="AlphaFoldDB" id="A0A2S7XLS6"/>
<comment type="caution">
    <text evidence="1">The sequence shown here is derived from an EMBL/GenBank/DDBJ whole genome shotgun (WGS) entry which is preliminary data.</text>
</comment>
<dbReference type="Proteomes" id="UP000239936">
    <property type="component" value="Unassembled WGS sequence"/>
</dbReference>
<evidence type="ECO:0000313" key="1">
    <source>
        <dbReference type="EMBL" id="PQJ94697.1"/>
    </source>
</evidence>
<protein>
    <submittedName>
        <fullName evidence="1">Uncharacterized protein</fullName>
    </submittedName>
</protein>
<organism evidence="1 2">
    <name type="scientific">Chromatium okenii</name>
    <dbReference type="NCBI Taxonomy" id="61644"/>
    <lineage>
        <taxon>Bacteria</taxon>
        <taxon>Pseudomonadati</taxon>
        <taxon>Pseudomonadota</taxon>
        <taxon>Gammaproteobacteria</taxon>
        <taxon>Chromatiales</taxon>
        <taxon>Chromatiaceae</taxon>
        <taxon>Chromatium</taxon>
    </lineage>
</organism>
<proteinExistence type="predicted"/>